<keyword evidence="5" id="KW-1185">Reference proteome</keyword>
<dbReference type="Pfam" id="PF00293">
    <property type="entry name" value="NUDIX"/>
    <property type="match status" value="1"/>
</dbReference>
<keyword evidence="1 2" id="KW-0378">Hydrolase</keyword>
<dbReference type="EMBL" id="JALJOQ010000248">
    <property type="protein sequence ID" value="KAK9787479.1"/>
    <property type="molecule type" value="Genomic_DNA"/>
</dbReference>
<dbReference type="AlphaFoldDB" id="A0AAW1NPR5"/>
<dbReference type="SUPFAM" id="SSF55811">
    <property type="entry name" value="Nudix"/>
    <property type="match status" value="1"/>
</dbReference>
<name>A0AAW1NPR5_9CHLO</name>
<feature type="domain" description="Nudix hydrolase" evidence="3">
    <location>
        <begin position="34"/>
        <end position="169"/>
    </location>
</feature>
<dbReference type="CDD" id="cd18873">
    <property type="entry name" value="NUDIX_NadM_like"/>
    <property type="match status" value="1"/>
</dbReference>
<dbReference type="Proteomes" id="UP001465755">
    <property type="component" value="Unassembled WGS sequence"/>
</dbReference>
<dbReference type="PROSITE" id="PS00893">
    <property type="entry name" value="NUDIX_BOX"/>
    <property type="match status" value="1"/>
</dbReference>
<dbReference type="GO" id="GO:0016787">
    <property type="term" value="F:hydrolase activity"/>
    <property type="evidence" value="ECO:0007669"/>
    <property type="project" value="UniProtKB-KW"/>
</dbReference>
<evidence type="ECO:0000313" key="5">
    <source>
        <dbReference type="Proteomes" id="UP001465755"/>
    </source>
</evidence>
<accession>A0AAW1NPR5</accession>
<dbReference type="InterPro" id="IPR000086">
    <property type="entry name" value="NUDIX_hydrolase_dom"/>
</dbReference>
<dbReference type="PANTHER" id="PTHR43736:SF5">
    <property type="entry name" value="NUDIX HYDROLASE DOMAIN-CONTAINING PROTEIN"/>
    <property type="match status" value="1"/>
</dbReference>
<proteinExistence type="inferred from homology"/>
<comment type="similarity">
    <text evidence="2">Belongs to the Nudix hydrolase family.</text>
</comment>
<gene>
    <name evidence="4" type="ORF">WJX73_010264</name>
</gene>
<dbReference type="InterPro" id="IPR015797">
    <property type="entry name" value="NUDIX_hydrolase-like_dom_sf"/>
</dbReference>
<dbReference type="InterPro" id="IPR020084">
    <property type="entry name" value="NUDIX_hydrolase_CS"/>
</dbReference>
<dbReference type="Gene3D" id="3.90.79.10">
    <property type="entry name" value="Nucleoside Triphosphate Pyrophosphohydrolase"/>
    <property type="match status" value="1"/>
</dbReference>
<dbReference type="InterPro" id="IPR020476">
    <property type="entry name" value="Nudix_hydrolase"/>
</dbReference>
<evidence type="ECO:0000256" key="1">
    <source>
        <dbReference type="ARBA" id="ARBA00022801"/>
    </source>
</evidence>
<sequence>MHTCRLARRLADKVVRSPNSRLITRMGHTYEYPRPGLTVDAIIVAEPQKAEPAKLLLIQRKKPPCKDAWALPGGFVDEGETLDHAAARELQEETGLDPKDLPFHQVGAFGDPGRDPRGWTVSVAYAALIPATLDVKGSDDAADAKWFRLSDIPPLAFDHKLVVRTALESLLGQDTVKSKGDLQSQLKTGIESLAGPWTPPKE</sequence>
<dbReference type="PANTHER" id="PTHR43736">
    <property type="entry name" value="ADP-RIBOSE PYROPHOSPHATASE"/>
    <property type="match status" value="1"/>
</dbReference>
<evidence type="ECO:0000256" key="2">
    <source>
        <dbReference type="RuleBase" id="RU003476"/>
    </source>
</evidence>
<evidence type="ECO:0000259" key="3">
    <source>
        <dbReference type="PROSITE" id="PS51462"/>
    </source>
</evidence>
<protein>
    <recommendedName>
        <fullName evidence="3">Nudix hydrolase domain-containing protein</fullName>
    </recommendedName>
</protein>
<comment type="caution">
    <text evidence="4">The sequence shown here is derived from an EMBL/GenBank/DDBJ whole genome shotgun (WGS) entry which is preliminary data.</text>
</comment>
<dbReference type="PRINTS" id="PR00502">
    <property type="entry name" value="NUDIXFAMILY"/>
</dbReference>
<organism evidence="4 5">
    <name type="scientific">Symbiochloris irregularis</name>
    <dbReference type="NCBI Taxonomy" id="706552"/>
    <lineage>
        <taxon>Eukaryota</taxon>
        <taxon>Viridiplantae</taxon>
        <taxon>Chlorophyta</taxon>
        <taxon>core chlorophytes</taxon>
        <taxon>Trebouxiophyceae</taxon>
        <taxon>Trebouxiales</taxon>
        <taxon>Trebouxiaceae</taxon>
        <taxon>Symbiochloris</taxon>
    </lineage>
</organism>
<dbReference type="PROSITE" id="PS51462">
    <property type="entry name" value="NUDIX"/>
    <property type="match status" value="1"/>
</dbReference>
<reference evidence="4 5" key="1">
    <citation type="journal article" date="2024" name="Nat. Commun.">
        <title>Phylogenomics reveals the evolutionary origins of lichenization in chlorophyte algae.</title>
        <authorList>
            <person name="Puginier C."/>
            <person name="Libourel C."/>
            <person name="Otte J."/>
            <person name="Skaloud P."/>
            <person name="Haon M."/>
            <person name="Grisel S."/>
            <person name="Petersen M."/>
            <person name="Berrin J.G."/>
            <person name="Delaux P.M."/>
            <person name="Dal Grande F."/>
            <person name="Keller J."/>
        </authorList>
    </citation>
    <scope>NUCLEOTIDE SEQUENCE [LARGE SCALE GENOMIC DNA]</scope>
    <source>
        <strain evidence="4 5">SAG 2036</strain>
    </source>
</reference>
<evidence type="ECO:0000313" key="4">
    <source>
        <dbReference type="EMBL" id="KAK9787479.1"/>
    </source>
</evidence>